<feature type="transmembrane region" description="Helical" evidence="1">
    <location>
        <begin position="37"/>
        <end position="63"/>
    </location>
</feature>
<feature type="transmembrane region" description="Helical" evidence="1">
    <location>
        <begin position="234"/>
        <end position="255"/>
    </location>
</feature>
<keyword evidence="1" id="KW-0812">Transmembrane</keyword>
<dbReference type="EMBL" id="WNKS01000002">
    <property type="protein sequence ID" value="MTV30124.1"/>
    <property type="molecule type" value="Genomic_DNA"/>
</dbReference>
<organism evidence="2 3">
    <name type="scientific">Rhodoblastus acidophilus</name>
    <name type="common">Rhodopseudomonas acidophila</name>
    <dbReference type="NCBI Taxonomy" id="1074"/>
    <lineage>
        <taxon>Bacteria</taxon>
        <taxon>Pseudomonadati</taxon>
        <taxon>Pseudomonadota</taxon>
        <taxon>Alphaproteobacteria</taxon>
        <taxon>Hyphomicrobiales</taxon>
        <taxon>Rhodoblastaceae</taxon>
        <taxon>Rhodoblastus</taxon>
    </lineage>
</organism>
<evidence type="ECO:0000313" key="2">
    <source>
        <dbReference type="EMBL" id="MTV30124.1"/>
    </source>
</evidence>
<dbReference type="InterPro" id="IPR018692">
    <property type="entry name" value="DUF2189"/>
</dbReference>
<feature type="transmembrane region" description="Helical" evidence="1">
    <location>
        <begin position="69"/>
        <end position="92"/>
    </location>
</feature>
<proteinExistence type="predicted"/>
<comment type="caution">
    <text evidence="2">The sequence shown here is derived from an EMBL/GenBank/DDBJ whole genome shotgun (WGS) entry which is preliminary data.</text>
</comment>
<evidence type="ECO:0000313" key="3">
    <source>
        <dbReference type="Proteomes" id="UP000439113"/>
    </source>
</evidence>
<accession>A0A6N8DMW8</accession>
<feature type="transmembrane region" description="Helical" evidence="1">
    <location>
        <begin position="204"/>
        <end position="228"/>
    </location>
</feature>
<keyword evidence="1" id="KW-1133">Transmembrane helix</keyword>
<dbReference type="Proteomes" id="UP000439113">
    <property type="component" value="Unassembled WGS sequence"/>
</dbReference>
<dbReference type="OrthoDB" id="9809543at2"/>
<name>A0A6N8DMW8_RHOAC</name>
<protein>
    <submittedName>
        <fullName evidence="2">DUF2189 domain-containing protein</fullName>
    </submittedName>
</protein>
<sequence>MPTLMRGQPPRWLYADRINHVELADVQPWFEKGFKDLAAAPVASIGYGLLFAVTGLVIASLVWDTAALYLLAPLSCGFLLLGPAVTVGFQAISRDLEQGRKPSLFRALDAWRTDAPAVLGLAALLLAVFLVWIRMAMLLFALMFPPTGPNLGSLLAATFNTSGGTQFLILFILLGAFFAGVVFMGGAFALQLMLDKQVGLSEAVLTSVAAVAANPGPMALLAALLAGLTFAGMAFFYVGLAVTLPLAGHAAWHAYRAVIKR</sequence>
<dbReference type="RefSeq" id="WP_155444780.1">
    <property type="nucleotide sequence ID" value="NZ_JAOQNR010000002.1"/>
</dbReference>
<dbReference type="Pfam" id="PF09955">
    <property type="entry name" value="DUF2189"/>
    <property type="match status" value="1"/>
</dbReference>
<reference evidence="2 3" key="1">
    <citation type="submission" date="2019-11" db="EMBL/GenBank/DDBJ databases">
        <title>Whole-genome sequence of a Rhodoblastus acidophilus DSM 142.</title>
        <authorList>
            <person name="Kyndt J.A."/>
            <person name="Meyer T.E."/>
        </authorList>
    </citation>
    <scope>NUCLEOTIDE SEQUENCE [LARGE SCALE GENOMIC DNA]</scope>
    <source>
        <strain evidence="2 3">DSM 142</strain>
    </source>
</reference>
<dbReference type="AlphaFoldDB" id="A0A6N8DMW8"/>
<feature type="transmembrane region" description="Helical" evidence="1">
    <location>
        <begin position="164"/>
        <end position="192"/>
    </location>
</feature>
<feature type="transmembrane region" description="Helical" evidence="1">
    <location>
        <begin position="113"/>
        <end position="144"/>
    </location>
</feature>
<keyword evidence="1" id="KW-0472">Membrane</keyword>
<evidence type="ECO:0000256" key="1">
    <source>
        <dbReference type="SAM" id="Phobius"/>
    </source>
</evidence>
<gene>
    <name evidence="2" type="ORF">GJ654_03850</name>
</gene>